<reference evidence="3" key="1">
    <citation type="submission" date="2020-05" db="EMBL/GenBank/DDBJ databases">
        <authorList>
            <person name="Chiriac C."/>
            <person name="Salcher M."/>
            <person name="Ghai R."/>
            <person name="Kavagutti S V."/>
        </authorList>
    </citation>
    <scope>NUCLEOTIDE SEQUENCE</scope>
</reference>
<dbReference type="EMBL" id="CAFBLU010000046">
    <property type="protein sequence ID" value="CAB4882402.1"/>
    <property type="molecule type" value="Genomic_DNA"/>
</dbReference>
<dbReference type="AlphaFoldDB" id="A0A6J7EGC7"/>
<organism evidence="3">
    <name type="scientific">freshwater metagenome</name>
    <dbReference type="NCBI Taxonomy" id="449393"/>
    <lineage>
        <taxon>unclassified sequences</taxon>
        <taxon>metagenomes</taxon>
        <taxon>ecological metagenomes</taxon>
    </lineage>
</organism>
<feature type="transmembrane region" description="Helical" evidence="1">
    <location>
        <begin position="21"/>
        <end position="45"/>
    </location>
</feature>
<dbReference type="PANTHER" id="PTHR36435:SF1">
    <property type="entry name" value="CAAX AMINO TERMINAL PROTEASE FAMILY PROTEIN"/>
    <property type="match status" value="1"/>
</dbReference>
<feature type="transmembrane region" description="Helical" evidence="1">
    <location>
        <begin position="201"/>
        <end position="223"/>
    </location>
</feature>
<dbReference type="InterPro" id="IPR003675">
    <property type="entry name" value="Rce1/LyrA-like_dom"/>
</dbReference>
<dbReference type="Pfam" id="PF02517">
    <property type="entry name" value="Rce1-like"/>
    <property type="match status" value="1"/>
</dbReference>
<feature type="domain" description="CAAX prenyl protease 2/Lysostaphin resistance protein A-like" evidence="2">
    <location>
        <begin position="147"/>
        <end position="234"/>
    </location>
</feature>
<evidence type="ECO:0000256" key="1">
    <source>
        <dbReference type="SAM" id="Phobius"/>
    </source>
</evidence>
<keyword evidence="1" id="KW-0472">Membrane</keyword>
<sequence length="270" mass="27958">MSDLKQIRAGLPDWPMWTIPVAVLSIASFAVLGAAMFAILVVAVARIAGAKVSLKAHGVLLGETLIQDLAFIGGAAFAVWLAVRKLVPAEFGFVTVTRKGRAVGLAVLGWFVFIGATAAWKALLHSHDKQTLTDQLGVNRSAFLWAGGALLVTVAAPLAEEFLFRGFIFTVLWKHAGLVVGVLGTGVLFGLLHAGSSPGSLLVPLAVLGAVLCILRVATGSLLPCIGLHSVNNSIAFGVQEKLAFGTVLALIAVGLAATLTIGGIIVRRA</sequence>
<evidence type="ECO:0000313" key="3">
    <source>
        <dbReference type="EMBL" id="CAB4882402.1"/>
    </source>
</evidence>
<dbReference type="GO" id="GO:0080120">
    <property type="term" value="P:CAAX-box protein maturation"/>
    <property type="evidence" value="ECO:0007669"/>
    <property type="project" value="UniProtKB-ARBA"/>
</dbReference>
<feature type="transmembrane region" description="Helical" evidence="1">
    <location>
        <begin position="176"/>
        <end position="195"/>
    </location>
</feature>
<feature type="transmembrane region" description="Helical" evidence="1">
    <location>
        <begin position="143"/>
        <end position="164"/>
    </location>
</feature>
<proteinExistence type="predicted"/>
<evidence type="ECO:0000259" key="2">
    <source>
        <dbReference type="Pfam" id="PF02517"/>
    </source>
</evidence>
<dbReference type="PANTHER" id="PTHR36435">
    <property type="entry name" value="SLR1288 PROTEIN"/>
    <property type="match status" value="1"/>
</dbReference>
<feature type="transmembrane region" description="Helical" evidence="1">
    <location>
        <begin position="243"/>
        <end position="267"/>
    </location>
</feature>
<feature type="transmembrane region" description="Helical" evidence="1">
    <location>
        <begin position="65"/>
        <end position="83"/>
    </location>
</feature>
<dbReference type="GO" id="GO:0004175">
    <property type="term" value="F:endopeptidase activity"/>
    <property type="evidence" value="ECO:0007669"/>
    <property type="project" value="UniProtKB-ARBA"/>
</dbReference>
<keyword evidence="1" id="KW-1133">Transmembrane helix</keyword>
<protein>
    <submittedName>
        <fullName evidence="3">Unannotated protein</fullName>
    </submittedName>
</protein>
<dbReference type="InterPro" id="IPR052710">
    <property type="entry name" value="CAAX_protease"/>
</dbReference>
<gene>
    <name evidence="3" type="ORF">UFOPK3444_01565</name>
</gene>
<keyword evidence="1" id="KW-0812">Transmembrane</keyword>
<accession>A0A6J7EGC7</accession>
<feature type="transmembrane region" description="Helical" evidence="1">
    <location>
        <begin position="103"/>
        <end position="123"/>
    </location>
</feature>
<name>A0A6J7EGC7_9ZZZZ</name>